<keyword evidence="10" id="KW-1185">Reference proteome</keyword>
<dbReference type="InterPro" id="IPR041677">
    <property type="entry name" value="DNA2/NAM7_AAA_11"/>
</dbReference>
<dbReference type="Pfam" id="PF13086">
    <property type="entry name" value="AAA_11"/>
    <property type="match status" value="1"/>
</dbReference>
<dbReference type="Gene3D" id="3.40.50.300">
    <property type="entry name" value="P-loop containing nucleotide triphosphate hydrolases"/>
    <property type="match status" value="3"/>
</dbReference>
<dbReference type="InterPro" id="IPR027417">
    <property type="entry name" value="P-loop_NTPase"/>
</dbReference>
<sequence>MEMLEFPYPGCNLKLSRHSKRSEKPNTELSSIALHHLIRKEDNPFSTQILAFDLKIARGDNLTNEEKRFYKDILQKARKHELLQHDVILCTCTAASNPALAKVLDFKQIIIDECAMATEPEAFIPLVAHKPDQIVLLGDHMQLQPVVHCDVVERLGMSKSLFERYMEKALMLDTQYRMQEDICAFPSKEFYGGKLKTGTLPKPSLFLTKSKQTCIVFGHVDGKEKSLVVSTEQGNENSKANVEESKNPKTPTNISDISLKHASIIDVHRGSEWKYVIISTVRSCPESDIEKQPTKSWIIKCLGFIMDPHQVNVGITRAQEGLCIIGNENLLRCSVLWRRLLDHYKEKGCVVNPARHIQAARGWSCSRPSTLTAAFDGVQSAPHETRRDEVENGGKRCGMKSRSDI</sequence>
<feature type="domain" description="DNA2/NAM7 helicase-like C-terminal" evidence="8">
    <location>
        <begin position="265"/>
        <end position="328"/>
    </location>
</feature>
<dbReference type="InterPro" id="IPR047187">
    <property type="entry name" value="SF1_C_Upf1"/>
</dbReference>
<dbReference type="PANTHER" id="PTHR43788">
    <property type="entry name" value="DNA2/NAM7 HELICASE FAMILY MEMBER"/>
    <property type="match status" value="1"/>
</dbReference>
<dbReference type="SUPFAM" id="SSF52540">
    <property type="entry name" value="P-loop containing nucleoside triphosphate hydrolases"/>
    <property type="match status" value="1"/>
</dbReference>
<feature type="domain" description="DNA2/NAM7 helicase-like C-terminal" evidence="8">
    <location>
        <begin position="157"/>
        <end position="245"/>
    </location>
</feature>
<evidence type="ECO:0000256" key="2">
    <source>
        <dbReference type="ARBA" id="ARBA00022741"/>
    </source>
</evidence>
<feature type="region of interest" description="Disordered" evidence="6">
    <location>
        <begin position="378"/>
        <end position="405"/>
    </location>
</feature>
<dbReference type="GO" id="GO:0004386">
    <property type="term" value="F:helicase activity"/>
    <property type="evidence" value="ECO:0007669"/>
    <property type="project" value="UniProtKB-KW"/>
</dbReference>
<proteinExistence type="inferred from homology"/>
<comment type="similarity">
    <text evidence="1">Belongs to the DNA2/NAM7 helicase family.</text>
</comment>
<accession>A0ABQ8MM66</accession>
<evidence type="ECO:0000256" key="1">
    <source>
        <dbReference type="ARBA" id="ARBA00007913"/>
    </source>
</evidence>
<protein>
    <submittedName>
        <fullName evidence="9">Helicase with zinc finger domain 2</fullName>
    </submittedName>
</protein>
<dbReference type="CDD" id="cd18808">
    <property type="entry name" value="SF1_C_Upf1"/>
    <property type="match status" value="1"/>
</dbReference>
<evidence type="ECO:0000256" key="6">
    <source>
        <dbReference type="SAM" id="MobiDB-lite"/>
    </source>
</evidence>
<dbReference type="InterPro" id="IPR041679">
    <property type="entry name" value="DNA2/NAM7-like_C"/>
</dbReference>
<evidence type="ECO:0000256" key="3">
    <source>
        <dbReference type="ARBA" id="ARBA00022801"/>
    </source>
</evidence>
<organism evidence="9 10">
    <name type="scientific">Labeo rohita</name>
    <name type="common">Indian major carp</name>
    <name type="synonym">Cyprinus rohita</name>
    <dbReference type="NCBI Taxonomy" id="84645"/>
    <lineage>
        <taxon>Eukaryota</taxon>
        <taxon>Metazoa</taxon>
        <taxon>Chordata</taxon>
        <taxon>Craniata</taxon>
        <taxon>Vertebrata</taxon>
        <taxon>Euteleostomi</taxon>
        <taxon>Actinopterygii</taxon>
        <taxon>Neopterygii</taxon>
        <taxon>Teleostei</taxon>
        <taxon>Ostariophysi</taxon>
        <taxon>Cypriniformes</taxon>
        <taxon>Cyprinidae</taxon>
        <taxon>Labeoninae</taxon>
        <taxon>Labeonini</taxon>
        <taxon>Labeo</taxon>
    </lineage>
</organism>
<evidence type="ECO:0000256" key="4">
    <source>
        <dbReference type="ARBA" id="ARBA00022806"/>
    </source>
</evidence>
<gene>
    <name evidence="9" type="ORF">H4Q32_012583</name>
</gene>
<dbReference type="PANTHER" id="PTHR43788:SF10">
    <property type="entry name" value="HELICASE WITH ZINC FINGER 2, TRANSCRIPTIONAL COACTIVATOR"/>
    <property type="match status" value="1"/>
</dbReference>
<dbReference type="Pfam" id="PF13087">
    <property type="entry name" value="AAA_12"/>
    <property type="match status" value="2"/>
</dbReference>
<dbReference type="Proteomes" id="UP000830375">
    <property type="component" value="Unassembled WGS sequence"/>
</dbReference>
<dbReference type="InterPro" id="IPR050534">
    <property type="entry name" value="Coronavir_polyprotein_1ab"/>
</dbReference>
<keyword evidence="3" id="KW-0378">Hydrolase</keyword>
<reference evidence="9 10" key="1">
    <citation type="submission" date="2022-01" db="EMBL/GenBank/DDBJ databases">
        <title>A high-quality chromosome-level genome assembly of rohu carp, Labeo rohita.</title>
        <authorList>
            <person name="Arick M.A. II"/>
            <person name="Hsu C.-Y."/>
            <person name="Magbanua Z."/>
            <person name="Pechanova O."/>
            <person name="Grover C."/>
            <person name="Miller E."/>
            <person name="Thrash A."/>
            <person name="Ezzel L."/>
            <person name="Alam S."/>
            <person name="Benzie J."/>
            <person name="Hamilton M."/>
            <person name="Karsi A."/>
            <person name="Lawrence M.L."/>
            <person name="Peterson D.G."/>
        </authorList>
    </citation>
    <scope>NUCLEOTIDE SEQUENCE [LARGE SCALE GENOMIC DNA]</scope>
    <source>
        <strain evidence="10">BAU-BD-2019</strain>
        <tissue evidence="9">Blood</tissue>
    </source>
</reference>
<evidence type="ECO:0000259" key="8">
    <source>
        <dbReference type="Pfam" id="PF13087"/>
    </source>
</evidence>
<feature type="compositionally biased region" description="Basic and acidic residues" evidence="6">
    <location>
        <begin position="383"/>
        <end position="394"/>
    </location>
</feature>
<evidence type="ECO:0000256" key="5">
    <source>
        <dbReference type="ARBA" id="ARBA00022840"/>
    </source>
</evidence>
<keyword evidence="2" id="KW-0547">Nucleotide-binding</keyword>
<evidence type="ECO:0000313" key="9">
    <source>
        <dbReference type="EMBL" id="KAI2663947.1"/>
    </source>
</evidence>
<feature type="compositionally biased region" description="Polar residues" evidence="6">
    <location>
        <begin position="230"/>
        <end position="240"/>
    </location>
</feature>
<feature type="region of interest" description="Disordered" evidence="6">
    <location>
        <begin position="230"/>
        <end position="253"/>
    </location>
</feature>
<comment type="caution">
    <text evidence="9">The sequence shown here is derived from an EMBL/GenBank/DDBJ whole genome shotgun (WGS) entry which is preliminary data.</text>
</comment>
<evidence type="ECO:0000259" key="7">
    <source>
        <dbReference type="Pfam" id="PF13086"/>
    </source>
</evidence>
<evidence type="ECO:0000313" key="10">
    <source>
        <dbReference type="Proteomes" id="UP000830375"/>
    </source>
</evidence>
<keyword evidence="4 9" id="KW-0347">Helicase</keyword>
<feature type="domain" description="DNA2/NAM7 helicase helicase" evidence="7">
    <location>
        <begin position="63"/>
        <end position="148"/>
    </location>
</feature>
<dbReference type="EMBL" id="JACTAM010000006">
    <property type="protein sequence ID" value="KAI2663947.1"/>
    <property type="molecule type" value="Genomic_DNA"/>
</dbReference>
<keyword evidence="5" id="KW-0067">ATP-binding</keyword>
<name>A0ABQ8MM66_LABRO</name>